<evidence type="ECO:0000256" key="4">
    <source>
        <dbReference type="ARBA" id="ARBA00012707"/>
    </source>
</evidence>
<gene>
    <name evidence="10" type="primary">pta</name>
    <name evidence="10" type="ordered locus">TPASS_0094</name>
</gene>
<protein>
    <recommendedName>
        <fullName evidence="5">Phosphate acetyltransferase</fullName>
        <ecNumber evidence="4">2.3.1.8</ecNumber>
    </recommendedName>
    <alternativeName>
        <fullName evidence="8">Phosphotransacetylase</fullName>
    </alternativeName>
</protein>
<dbReference type="SUPFAM" id="SSF53659">
    <property type="entry name" value="Isocitrate/Isopropylmalate dehydrogenase-like"/>
    <property type="match status" value="1"/>
</dbReference>
<evidence type="ECO:0000256" key="5">
    <source>
        <dbReference type="ARBA" id="ARBA00021528"/>
    </source>
</evidence>
<reference evidence="10 11" key="1">
    <citation type="journal article" date="2008" name="BMC Microbiol.">
        <title>Complete genome sequence of Treponema pallidum ssp. pallidum strain SS14 determined with oligonucleotide arrays.</title>
        <authorList>
            <person name="Matejkova P."/>
            <person name="Strouhal M."/>
            <person name="Smajs D."/>
            <person name="Norris S.J."/>
            <person name="Palzkill T."/>
            <person name="Petrosino J.F."/>
            <person name="Sodergren E."/>
            <person name="Norton J.E."/>
            <person name="Singh J."/>
            <person name="Richmond T.A."/>
            <person name="Molla M.N."/>
            <person name="Albert T.J."/>
            <person name="Weinstock G.M."/>
        </authorList>
    </citation>
    <scope>NUCLEOTIDE SEQUENCE [LARGE SCALE GENOMIC DNA]</scope>
    <source>
        <strain evidence="10 11">SS14</strain>
    </source>
</reference>
<dbReference type="SMR" id="A0A0H3BJR2"/>
<dbReference type="PATRIC" id="fig|455434.6.peg.95"/>
<evidence type="ECO:0000256" key="8">
    <source>
        <dbReference type="ARBA" id="ARBA00031108"/>
    </source>
</evidence>
<dbReference type="InterPro" id="IPR004614">
    <property type="entry name" value="P_AcTrfase"/>
</dbReference>
<dbReference type="InterPro" id="IPR042112">
    <property type="entry name" value="P_AcTrfase_dom2"/>
</dbReference>
<dbReference type="Pfam" id="PF01515">
    <property type="entry name" value="PTA_PTB"/>
    <property type="match status" value="1"/>
</dbReference>
<dbReference type="InterPro" id="IPR002505">
    <property type="entry name" value="PTA_PTB"/>
</dbReference>
<comment type="catalytic activity">
    <reaction evidence="1">
        <text>acetyl-CoA + phosphate = acetyl phosphate + CoA</text>
        <dbReference type="Rhea" id="RHEA:19521"/>
        <dbReference type="ChEBI" id="CHEBI:22191"/>
        <dbReference type="ChEBI" id="CHEBI:43474"/>
        <dbReference type="ChEBI" id="CHEBI:57287"/>
        <dbReference type="ChEBI" id="CHEBI:57288"/>
        <dbReference type="EC" id="2.3.1.8"/>
    </reaction>
</comment>
<keyword evidence="7" id="KW-0012">Acyltransferase</keyword>
<dbReference type="EC" id="2.3.1.8" evidence="4"/>
<evidence type="ECO:0000313" key="11">
    <source>
        <dbReference type="Proteomes" id="UP000001202"/>
    </source>
</evidence>
<name>A0A0H3BJR2_TREPS</name>
<dbReference type="GO" id="GO:0008959">
    <property type="term" value="F:phosphate acetyltransferase activity"/>
    <property type="evidence" value="ECO:0007669"/>
    <property type="project" value="UniProtKB-EC"/>
</dbReference>
<dbReference type="PIRSF" id="PIRSF000428">
    <property type="entry name" value="P_Ac_trans"/>
    <property type="match status" value="1"/>
</dbReference>
<keyword evidence="6" id="KW-0808">Transferase</keyword>
<dbReference type="InterPro" id="IPR042113">
    <property type="entry name" value="P_AcTrfase_dom1"/>
</dbReference>
<dbReference type="Gene3D" id="3.40.50.10750">
    <property type="entry name" value="Isocitrate/Isopropylmalate dehydrogenase-like"/>
    <property type="match status" value="1"/>
</dbReference>
<dbReference type="InterPro" id="IPR050500">
    <property type="entry name" value="Phos_Acetyltrans/Butyryltrans"/>
</dbReference>
<evidence type="ECO:0000256" key="3">
    <source>
        <dbReference type="ARBA" id="ARBA00005656"/>
    </source>
</evidence>
<evidence type="ECO:0000313" key="10">
    <source>
        <dbReference type="EMBL" id="ACD70521.1"/>
    </source>
</evidence>
<evidence type="ECO:0000256" key="2">
    <source>
        <dbReference type="ARBA" id="ARBA00004989"/>
    </source>
</evidence>
<proteinExistence type="inferred from homology"/>
<comment type="similarity">
    <text evidence="3">Belongs to the phosphate acetyltransferase and butyryltransferase family.</text>
</comment>
<dbReference type="Gene3D" id="3.40.50.10950">
    <property type="match status" value="1"/>
</dbReference>
<dbReference type="RefSeq" id="WP_010881543.1">
    <property type="nucleotide sequence ID" value="NC_010741.1"/>
</dbReference>
<organism evidence="10 11">
    <name type="scientific">Treponema pallidum subsp. pallidum (strain SS14)</name>
    <dbReference type="NCBI Taxonomy" id="455434"/>
    <lineage>
        <taxon>Bacteria</taxon>
        <taxon>Pseudomonadati</taxon>
        <taxon>Spirochaetota</taxon>
        <taxon>Spirochaetia</taxon>
        <taxon>Spirochaetales</taxon>
        <taxon>Treponemataceae</taxon>
        <taxon>Treponema</taxon>
    </lineage>
</organism>
<dbReference type="GeneID" id="93875888"/>
<dbReference type="PANTHER" id="PTHR43356:SF3">
    <property type="entry name" value="PHOSPHATE ACETYLTRANSFERASE"/>
    <property type="match status" value="1"/>
</dbReference>
<dbReference type="AlphaFoldDB" id="A0A0H3BJR2"/>
<evidence type="ECO:0000256" key="7">
    <source>
        <dbReference type="ARBA" id="ARBA00023315"/>
    </source>
</evidence>
<dbReference type="EMBL" id="CP000805">
    <property type="protein sequence ID" value="ACD70521.1"/>
    <property type="molecule type" value="Genomic_DNA"/>
</dbReference>
<dbReference type="InterPro" id="IPR012147">
    <property type="entry name" value="P_Ac_Bu_trans"/>
</dbReference>
<dbReference type="NCBIfam" id="NF007233">
    <property type="entry name" value="PRK09653.1"/>
    <property type="match status" value="1"/>
</dbReference>
<dbReference type="NCBIfam" id="TIGR00651">
    <property type="entry name" value="pta"/>
    <property type="match status" value="1"/>
</dbReference>
<dbReference type="PANTHER" id="PTHR43356">
    <property type="entry name" value="PHOSPHATE ACETYLTRANSFERASE"/>
    <property type="match status" value="1"/>
</dbReference>
<dbReference type="Proteomes" id="UP000001202">
    <property type="component" value="Chromosome"/>
</dbReference>
<feature type="domain" description="Phosphate acetyl/butaryl transferase" evidence="9">
    <location>
        <begin position="3"/>
        <end position="329"/>
    </location>
</feature>
<accession>A0A0H3BJR2</accession>
<comment type="pathway">
    <text evidence="2">Metabolic intermediate biosynthesis; acetyl-CoA biosynthesis; acetyl-CoA from acetate: step 2/2.</text>
</comment>
<sequence length="336" mass="36538">MTFVESMQRRAVLAQKRLVLPEACEQRTLEAARLIVFRNIAAKVFLVGCERDIKNTADRCGIDLTDMVVIDPSVSKHRDQFAERYFQKRKHKGISLAQAAEDMRDPLRFAAMMLDQGHADAMVAGAENTTARVLRAGLTIIGTLPSVKTASSCFVMDTNNPRLGGTRGLFIFSDCAVIPTPTAEQLADIACSAAESCRTFIGEEPTVALLSYSTKGSGGDSDENILRVREAVRILHERRVDFTFDGELQLDAALVPKITEKKAPHSPITGKVNTLVFPDLSSGNIGYKLVQRLSDADAYGPFLQGFAKPLSDLSRGCSVEDIVAACAVTLVQSNGR</sequence>
<evidence type="ECO:0000256" key="6">
    <source>
        <dbReference type="ARBA" id="ARBA00022679"/>
    </source>
</evidence>
<evidence type="ECO:0000256" key="1">
    <source>
        <dbReference type="ARBA" id="ARBA00000705"/>
    </source>
</evidence>
<dbReference type="KEGG" id="tpp:TPASS_0094"/>
<evidence type="ECO:0000259" key="9">
    <source>
        <dbReference type="Pfam" id="PF01515"/>
    </source>
</evidence>